<accession>A0A4Q8LIU8</accession>
<dbReference type="Pfam" id="PF13474">
    <property type="entry name" value="SnoaL_3"/>
    <property type="match status" value="1"/>
</dbReference>
<dbReference type="Proteomes" id="UP000291286">
    <property type="component" value="Unassembled WGS sequence"/>
</dbReference>
<evidence type="ECO:0000256" key="1">
    <source>
        <dbReference type="SAM" id="SignalP"/>
    </source>
</evidence>
<proteinExistence type="predicted"/>
<dbReference type="RefSeq" id="WP_130518297.1">
    <property type="nucleotide sequence ID" value="NZ_SHMA01000002.1"/>
</dbReference>
<evidence type="ECO:0000259" key="2">
    <source>
        <dbReference type="Pfam" id="PF13474"/>
    </source>
</evidence>
<name>A0A4Q8LIU8_9GAMM</name>
<organism evidence="3 4">
    <name type="scientific">Pseudoxanthomonas winnipegensis</name>
    <dbReference type="NCBI Taxonomy" id="2480810"/>
    <lineage>
        <taxon>Bacteria</taxon>
        <taxon>Pseudomonadati</taxon>
        <taxon>Pseudomonadota</taxon>
        <taxon>Gammaproteobacteria</taxon>
        <taxon>Lysobacterales</taxon>
        <taxon>Lysobacteraceae</taxon>
        <taxon>Pseudoxanthomonas</taxon>
    </lineage>
</organism>
<keyword evidence="1" id="KW-0732">Signal</keyword>
<evidence type="ECO:0000313" key="4">
    <source>
        <dbReference type="Proteomes" id="UP000291286"/>
    </source>
</evidence>
<dbReference type="InterPro" id="IPR037401">
    <property type="entry name" value="SnoaL-like"/>
</dbReference>
<feature type="signal peptide" evidence="1">
    <location>
        <begin position="1"/>
        <end position="22"/>
    </location>
</feature>
<feature type="domain" description="SnoaL-like" evidence="2">
    <location>
        <begin position="45"/>
        <end position="158"/>
    </location>
</feature>
<dbReference type="EMBL" id="SHMB01000003">
    <property type="protein sequence ID" value="TAA29874.1"/>
    <property type="molecule type" value="Genomic_DNA"/>
</dbReference>
<reference evidence="3 4" key="1">
    <citation type="submission" date="2019-02" db="EMBL/GenBank/DDBJ databases">
        <title>WGS of Pseudoxanthomonas species novum from clinical isolates.</title>
        <authorList>
            <person name="Bernier A.-M."/>
            <person name="Bernard K."/>
            <person name="Vachon A."/>
        </authorList>
    </citation>
    <scope>NUCLEOTIDE SEQUENCE [LARGE SCALE GENOMIC DNA]</scope>
    <source>
        <strain evidence="3 4">NML171202</strain>
    </source>
</reference>
<protein>
    <submittedName>
        <fullName evidence="3">Nuclear transport factor 2 family protein</fullName>
    </submittedName>
</protein>
<dbReference type="Gene3D" id="3.10.450.50">
    <property type="match status" value="1"/>
</dbReference>
<dbReference type="AlphaFoldDB" id="A0A4Q8LIU8"/>
<gene>
    <name evidence="3" type="ORF">EA661_10045</name>
</gene>
<evidence type="ECO:0000313" key="3">
    <source>
        <dbReference type="EMBL" id="TAA29874.1"/>
    </source>
</evidence>
<dbReference type="InterPro" id="IPR032710">
    <property type="entry name" value="NTF2-like_dom_sf"/>
</dbReference>
<sequence>MNPMIHRIVFLALLALPFTSQAHDPTQHAKANVPSISTEAKPAVAAVDAFSTALQAGDLKRAGTWLADDVLILESGGAEHSKAECLGGHATHDAEFLKDAHVQLKQRTAQATGDLAWVGSESELHATKDGKPLTVLSTETMVLKRGKAGWRIVHIHWSSRTKR</sequence>
<feature type="chain" id="PRO_5020683827" evidence="1">
    <location>
        <begin position="23"/>
        <end position="163"/>
    </location>
</feature>
<comment type="caution">
    <text evidence="3">The sequence shown here is derived from an EMBL/GenBank/DDBJ whole genome shotgun (WGS) entry which is preliminary data.</text>
</comment>
<dbReference type="SUPFAM" id="SSF54427">
    <property type="entry name" value="NTF2-like"/>
    <property type="match status" value="1"/>
</dbReference>